<dbReference type="PROSITE" id="PS51194">
    <property type="entry name" value="HELICASE_CTER"/>
    <property type="match status" value="1"/>
</dbReference>
<feature type="compositionally biased region" description="Basic and acidic residues" evidence="8">
    <location>
        <begin position="512"/>
        <end position="526"/>
    </location>
</feature>
<dbReference type="FunFam" id="3.40.50.300:FF:000637">
    <property type="entry name" value="ATP-dependent RNA helicase DHX37/DHR1"/>
    <property type="match status" value="1"/>
</dbReference>
<feature type="domain" description="Helicase ATP-binding" evidence="9">
    <location>
        <begin position="214"/>
        <end position="389"/>
    </location>
</feature>
<dbReference type="SMART" id="SM00490">
    <property type="entry name" value="HELICc"/>
    <property type="match status" value="1"/>
</dbReference>
<dbReference type="GO" id="GO:0003724">
    <property type="term" value="F:RNA helicase activity"/>
    <property type="evidence" value="ECO:0007669"/>
    <property type="project" value="UniProtKB-EC"/>
</dbReference>
<name>A0A068WIS7_ECHGR</name>
<feature type="compositionally biased region" description="Basic and acidic residues" evidence="8">
    <location>
        <begin position="484"/>
        <end position="502"/>
    </location>
</feature>
<dbReference type="Gene3D" id="1.20.120.1080">
    <property type="match status" value="1"/>
</dbReference>
<reference evidence="13" key="3">
    <citation type="submission" date="2020-10" db="UniProtKB">
        <authorList>
            <consortium name="WormBaseParasite"/>
        </authorList>
    </citation>
    <scope>IDENTIFICATION</scope>
</reference>
<dbReference type="InterPro" id="IPR002464">
    <property type="entry name" value="DNA/RNA_helicase_DEAH_CS"/>
</dbReference>
<dbReference type="InterPro" id="IPR011545">
    <property type="entry name" value="DEAD/DEAH_box_helicase_dom"/>
</dbReference>
<evidence type="ECO:0000256" key="1">
    <source>
        <dbReference type="ARBA" id="ARBA00008792"/>
    </source>
</evidence>
<dbReference type="EMBL" id="LK028577">
    <property type="protein sequence ID" value="CDS17524.1"/>
    <property type="molecule type" value="Genomic_DNA"/>
</dbReference>
<dbReference type="SUPFAM" id="SSF52540">
    <property type="entry name" value="P-loop containing nucleoside triphosphate hydrolases"/>
    <property type="match status" value="1"/>
</dbReference>
<dbReference type="InterPro" id="IPR027417">
    <property type="entry name" value="P-loop_NTPase"/>
</dbReference>
<reference evidence="11 12" key="1">
    <citation type="journal article" date="2013" name="Nature">
        <title>The genomes of four tapeworm species reveal adaptations to parasitism.</title>
        <authorList>
            <person name="Tsai I.J."/>
            <person name="Zarowiecki M."/>
            <person name="Holroyd N."/>
            <person name="Garciarrubio A."/>
            <person name="Sanchez-Flores A."/>
            <person name="Brooks K.L."/>
            <person name="Tracey A."/>
            <person name="Bobes R.J."/>
            <person name="Fragoso G."/>
            <person name="Sciutto E."/>
            <person name="Aslett M."/>
            <person name="Beasley H."/>
            <person name="Bennett H.M."/>
            <person name="Cai J."/>
            <person name="Camicia F."/>
            <person name="Clark R."/>
            <person name="Cucher M."/>
            <person name="De Silva N."/>
            <person name="Day T.A."/>
            <person name="Deplazes P."/>
            <person name="Estrada K."/>
            <person name="Fernandez C."/>
            <person name="Holland P.W."/>
            <person name="Hou J."/>
            <person name="Hu S."/>
            <person name="Huckvale T."/>
            <person name="Hung S.S."/>
            <person name="Kamenetzky L."/>
            <person name="Keane J.A."/>
            <person name="Kiss F."/>
            <person name="Koziol U."/>
            <person name="Lambert O."/>
            <person name="Liu K."/>
            <person name="Luo X."/>
            <person name="Luo Y."/>
            <person name="Macchiaroli N."/>
            <person name="Nichol S."/>
            <person name="Paps J."/>
            <person name="Parkinson J."/>
            <person name="Pouchkina-Stantcheva N."/>
            <person name="Riddiford N."/>
            <person name="Rosenzvit M."/>
            <person name="Salinas G."/>
            <person name="Wasmuth J.D."/>
            <person name="Zamanian M."/>
            <person name="Zheng Y."/>
            <person name="Cai X."/>
            <person name="Soberon X."/>
            <person name="Olson P.D."/>
            <person name="Laclette J.P."/>
            <person name="Brehm K."/>
            <person name="Berriman M."/>
            <person name="Garciarrubio A."/>
            <person name="Bobes R.J."/>
            <person name="Fragoso G."/>
            <person name="Sanchez-Flores A."/>
            <person name="Estrada K."/>
            <person name="Cevallos M.A."/>
            <person name="Morett E."/>
            <person name="Gonzalez V."/>
            <person name="Portillo T."/>
            <person name="Ochoa-Leyva A."/>
            <person name="Jose M.V."/>
            <person name="Sciutto E."/>
            <person name="Landa A."/>
            <person name="Jimenez L."/>
            <person name="Valdes V."/>
            <person name="Carrero J.C."/>
            <person name="Larralde C."/>
            <person name="Morales-Montor J."/>
            <person name="Limon-Lason J."/>
            <person name="Soberon X."/>
            <person name="Laclette J.P."/>
        </authorList>
    </citation>
    <scope>NUCLEOTIDE SEQUENCE [LARGE SCALE GENOMIC DNA]</scope>
</reference>
<dbReference type="InterPro" id="IPR011709">
    <property type="entry name" value="DEAD-box_helicase_OB_fold"/>
</dbReference>
<dbReference type="EC" id="3.6.4.13" evidence="2"/>
<proteinExistence type="inferred from homology"/>
<feature type="domain" description="Helicase C-terminal" evidence="10">
    <location>
        <begin position="586"/>
        <end position="754"/>
    </location>
</feature>
<evidence type="ECO:0000256" key="6">
    <source>
        <dbReference type="ARBA" id="ARBA00022840"/>
    </source>
</evidence>
<dbReference type="SMART" id="SM00847">
    <property type="entry name" value="HA2"/>
    <property type="match status" value="1"/>
</dbReference>
<dbReference type="GO" id="GO:0005730">
    <property type="term" value="C:nucleolus"/>
    <property type="evidence" value="ECO:0007669"/>
    <property type="project" value="TreeGrafter"/>
</dbReference>
<dbReference type="Pfam" id="PF00271">
    <property type="entry name" value="Helicase_C"/>
    <property type="match status" value="1"/>
</dbReference>
<evidence type="ECO:0000256" key="3">
    <source>
        <dbReference type="ARBA" id="ARBA00022741"/>
    </source>
</evidence>
<evidence type="ECO:0000313" key="11">
    <source>
        <dbReference type="EMBL" id="CDS17524.1"/>
    </source>
</evidence>
<reference evidence="11" key="2">
    <citation type="submission" date="2014-06" db="EMBL/GenBank/DDBJ databases">
        <authorList>
            <person name="Aslett M."/>
        </authorList>
    </citation>
    <scope>NUCLEOTIDE SEQUENCE</scope>
</reference>
<evidence type="ECO:0000313" key="13">
    <source>
        <dbReference type="WBParaSite" id="EgrG_001028200"/>
    </source>
</evidence>
<dbReference type="Pfam" id="PF21010">
    <property type="entry name" value="HA2_C"/>
    <property type="match status" value="1"/>
</dbReference>
<sequence>MGEGLIDASLLVGKYDESNPLVLIPKRKSVLKRAAADRPPKILSRSRKKELQKLVAKKQKKLTRGALWKELEGLTGKNATTTALYKLFSRNRKSERKVERLSKSYLLKSKRWRDSSSPSGSSIVSDSLSSTEELLSESIGQTCPPEVTRSQVIESDPALLLNKSGDFESVKTQTTASIPFDGGMRVMYVPVNRSPDIQTARLTLPIVSEEARIMEKISENDVVIICGATGCGKTTQVPQFLYEAGYTRDNYKIGITEPRRVAAITMCERVSEELGFNNGEVGYHIRYGKNISTKTQIKFMTDGILLQEMKKDFELSSYSVILVDEAHERSVYTDVLLGLLSLVTRLRRRAYNEKPDSALLPLKLIIMSATLRVEDFADNKRLFPTVKANPGGESKCDDDDEREGQRPGAPPVLKVESRQFPVTCHFSRHTPDDYLKAAFRKVMDIHRDAAPGGILVFLTGQREVRTLCNWLLKAFPITESADTKAKTRRGKKEDVVEAEPYKNKAKKRKRAKTEAEENSKGEKSADRINLNEMEEDLSIEESPSISRFNLDNFDIIPADEEVEVGLGSEGRRIWNPLKGDGTDDKSIRRQVIEEDSDDYGDEDAIDAEVLRELRESNNQTQLTPILALPLYSLLPAEQQRRVFKPPPEGCRLVVVATNVAETSLTIPNIRYVVDTGKVKSKIYDTGTGASCFRIVWISRASAEQRAGRAGRIGPGHCYRLYSSRVFADEMAPFTAPEILTRPVDEVVLLLKSYLGSTPLSRFPLPTSPTAAAVEAAERRLTALGALEEKKVGTETLRTITPAGRWMARLPLPARFARMLLFANQHNLMPYAVVLVTALSVPDFFLSDPQPPPTLVEDAATVVEQRRKRAQISAAERLAQVRVKFLRQFVKTETDLMLGDLAVLLGAVCCFERYWAQLVGVVPVDEGSGLPLRIDRVSRLNPEATMRELVQKCGVRWRAYVEVRQLRRQLTDILNANVQGLNLELDPALPKPTTTQVEQLRQLFLVGSVCHLAAKYDLPVEDLPAKDRRRLRYAYKVPGVPEPVFIEADSPLARENYSFVAFTELHTSSKPYLRNVCAINPAWVPFLAPHSYCIDGLNVMENAVSEPTTADKPSVLGTDMGEDEGEKAEKITQPFTKTTAAVGQCPAPFYDTEHDAVLVYAKHVVFVGANFVDSEVTAPAEVGSMENGFELPALHTPFPLTSGPAATSLGDHECLVWSVRWFARFLLEGKVYPRQLASWFPKSVRTSTPTRMITLSWGLVRPEVRGLISKMLPNRVNSKRTLEGCLAKDPDFLSRELTAWLPPNCHAKFLMKWHSLRRK</sequence>
<dbReference type="PROSITE" id="PS51192">
    <property type="entry name" value="HELICASE_ATP_BIND_1"/>
    <property type="match status" value="1"/>
</dbReference>
<dbReference type="Gene3D" id="3.40.50.300">
    <property type="entry name" value="P-loop containing nucleotide triphosphate hydrolases"/>
    <property type="match status" value="3"/>
</dbReference>
<dbReference type="Pfam" id="PF07717">
    <property type="entry name" value="OB_NTP_bind"/>
    <property type="match status" value="1"/>
</dbReference>
<dbReference type="InterPro" id="IPR014001">
    <property type="entry name" value="Helicase_ATP-bd"/>
</dbReference>
<organism evidence="11">
    <name type="scientific">Echinococcus granulosus</name>
    <name type="common">Hydatid tapeworm</name>
    <dbReference type="NCBI Taxonomy" id="6210"/>
    <lineage>
        <taxon>Eukaryota</taxon>
        <taxon>Metazoa</taxon>
        <taxon>Spiralia</taxon>
        <taxon>Lophotrochozoa</taxon>
        <taxon>Platyhelminthes</taxon>
        <taxon>Cestoda</taxon>
        <taxon>Eucestoda</taxon>
        <taxon>Cyclophyllidea</taxon>
        <taxon>Taeniidae</taxon>
        <taxon>Echinococcus</taxon>
        <taxon>Echinococcus granulosus group</taxon>
    </lineage>
</organism>
<dbReference type="InterPro" id="IPR056371">
    <property type="entry name" value="DHX37-like_C"/>
</dbReference>
<evidence type="ECO:0000256" key="8">
    <source>
        <dbReference type="SAM" id="MobiDB-lite"/>
    </source>
</evidence>
<accession>A0A068WIS7</accession>
<dbReference type="GO" id="GO:0000462">
    <property type="term" value="P:maturation of SSU-rRNA from tricistronic rRNA transcript (SSU-rRNA, 5.8S rRNA, LSU-rRNA)"/>
    <property type="evidence" value="ECO:0007669"/>
    <property type="project" value="TreeGrafter"/>
</dbReference>
<comment type="catalytic activity">
    <reaction evidence="7">
        <text>ATP + H2O = ADP + phosphate + H(+)</text>
        <dbReference type="Rhea" id="RHEA:13065"/>
        <dbReference type="ChEBI" id="CHEBI:15377"/>
        <dbReference type="ChEBI" id="CHEBI:15378"/>
        <dbReference type="ChEBI" id="CHEBI:30616"/>
        <dbReference type="ChEBI" id="CHEBI:43474"/>
        <dbReference type="ChEBI" id="CHEBI:456216"/>
        <dbReference type="EC" id="3.6.4.13"/>
    </reaction>
</comment>
<dbReference type="SMART" id="SM00487">
    <property type="entry name" value="DEXDc"/>
    <property type="match status" value="1"/>
</dbReference>
<keyword evidence="6" id="KW-0067">ATP-binding</keyword>
<evidence type="ECO:0000256" key="2">
    <source>
        <dbReference type="ARBA" id="ARBA00012552"/>
    </source>
</evidence>
<dbReference type="InterPro" id="IPR001650">
    <property type="entry name" value="Helicase_C-like"/>
</dbReference>
<dbReference type="InterPro" id="IPR007502">
    <property type="entry name" value="Helicase-assoc_dom"/>
</dbReference>
<gene>
    <name evidence="13" type="primary">EGR_02959</name>
    <name evidence="11" type="ORF">EgrG_001028200</name>
</gene>
<dbReference type="GO" id="GO:0005524">
    <property type="term" value="F:ATP binding"/>
    <property type="evidence" value="ECO:0007669"/>
    <property type="project" value="UniProtKB-KW"/>
</dbReference>
<protein>
    <recommendedName>
        <fullName evidence="2">RNA helicase</fullName>
        <ecNumber evidence="2">3.6.4.13</ecNumber>
    </recommendedName>
</protein>
<evidence type="ECO:0000259" key="9">
    <source>
        <dbReference type="PROSITE" id="PS51192"/>
    </source>
</evidence>
<dbReference type="PANTHER" id="PTHR18934:SF99">
    <property type="entry name" value="ATP-DEPENDENT RNA HELICASE DHX37-RELATED"/>
    <property type="match status" value="1"/>
</dbReference>
<evidence type="ECO:0000256" key="7">
    <source>
        <dbReference type="ARBA" id="ARBA00047984"/>
    </source>
</evidence>
<dbReference type="Proteomes" id="UP000492820">
    <property type="component" value="Unassembled WGS sequence"/>
</dbReference>
<dbReference type="PANTHER" id="PTHR18934">
    <property type="entry name" value="ATP-DEPENDENT RNA HELICASE"/>
    <property type="match status" value="1"/>
</dbReference>
<dbReference type="Pfam" id="PF00270">
    <property type="entry name" value="DEAD"/>
    <property type="match status" value="1"/>
</dbReference>
<evidence type="ECO:0000256" key="4">
    <source>
        <dbReference type="ARBA" id="ARBA00022801"/>
    </source>
</evidence>
<evidence type="ECO:0000256" key="5">
    <source>
        <dbReference type="ARBA" id="ARBA00022806"/>
    </source>
</evidence>
<keyword evidence="3" id="KW-0547">Nucleotide-binding</keyword>
<dbReference type="PROSITE" id="PS00690">
    <property type="entry name" value="DEAH_ATP_HELICASE"/>
    <property type="match status" value="1"/>
</dbReference>
<dbReference type="GO" id="GO:0016787">
    <property type="term" value="F:hydrolase activity"/>
    <property type="evidence" value="ECO:0007669"/>
    <property type="project" value="UniProtKB-KW"/>
</dbReference>
<dbReference type="GO" id="GO:0003723">
    <property type="term" value="F:RNA binding"/>
    <property type="evidence" value="ECO:0007669"/>
    <property type="project" value="TreeGrafter"/>
</dbReference>
<dbReference type="CDD" id="cd18791">
    <property type="entry name" value="SF2_C_RHA"/>
    <property type="match status" value="1"/>
</dbReference>
<feature type="region of interest" description="Disordered" evidence="8">
    <location>
        <begin position="484"/>
        <end position="527"/>
    </location>
</feature>
<keyword evidence="5 11" id="KW-0347">Helicase</keyword>
<keyword evidence="4" id="KW-0378">Hydrolase</keyword>
<dbReference type="OrthoDB" id="10025033at2759"/>
<dbReference type="WBParaSite" id="EgrG_001028200">
    <property type="protein sequence ID" value="EgrG_001028200"/>
    <property type="gene ID" value="EgrG_001028200"/>
</dbReference>
<dbReference type="Pfam" id="PF23362">
    <property type="entry name" value="DHX37_C"/>
    <property type="match status" value="1"/>
</dbReference>
<feature type="region of interest" description="Disordered" evidence="8">
    <location>
        <begin position="387"/>
        <end position="412"/>
    </location>
</feature>
<comment type="similarity">
    <text evidence="1">Belongs to the DEAD box helicase family. DEAH subfamily.</text>
</comment>
<evidence type="ECO:0000313" key="12">
    <source>
        <dbReference type="Proteomes" id="UP000492820"/>
    </source>
</evidence>
<evidence type="ECO:0000259" key="10">
    <source>
        <dbReference type="PROSITE" id="PS51194"/>
    </source>
</evidence>